<dbReference type="InterPro" id="IPR042401">
    <property type="entry name" value="SPMAP2-like"/>
</dbReference>
<dbReference type="AlphaFoldDB" id="A0A1S3HI35"/>
<dbReference type="KEGG" id="lak:106155061"/>
<reference evidence="3" key="1">
    <citation type="submission" date="2025-08" db="UniProtKB">
        <authorList>
            <consortium name="RefSeq"/>
        </authorList>
    </citation>
    <scope>IDENTIFICATION</scope>
    <source>
        <tissue evidence="3">Gonads</tissue>
    </source>
</reference>
<dbReference type="SMART" id="SM00705">
    <property type="entry name" value="THEG"/>
    <property type="match status" value="8"/>
</dbReference>
<keyword evidence="2" id="KW-1185">Reference proteome</keyword>
<evidence type="ECO:0000313" key="3">
    <source>
        <dbReference type="RefSeq" id="XP_013385141.1"/>
    </source>
</evidence>
<proteinExistence type="predicted"/>
<evidence type="ECO:0000256" key="1">
    <source>
        <dbReference type="ARBA" id="ARBA00022737"/>
    </source>
</evidence>
<organism evidence="2 3">
    <name type="scientific">Lingula anatina</name>
    <name type="common">Brachiopod</name>
    <name type="synonym">Lingula unguis</name>
    <dbReference type="NCBI Taxonomy" id="7574"/>
    <lineage>
        <taxon>Eukaryota</taxon>
        <taxon>Metazoa</taxon>
        <taxon>Spiralia</taxon>
        <taxon>Lophotrochozoa</taxon>
        <taxon>Brachiopoda</taxon>
        <taxon>Linguliformea</taxon>
        <taxon>Lingulata</taxon>
        <taxon>Lingulida</taxon>
        <taxon>Linguloidea</taxon>
        <taxon>Lingulidae</taxon>
        <taxon>Lingula</taxon>
    </lineage>
</organism>
<gene>
    <name evidence="3" type="primary">LOC106155061</name>
</gene>
<dbReference type="GeneID" id="106155061"/>
<dbReference type="Pfam" id="PF14912">
    <property type="entry name" value="THEG"/>
    <property type="match status" value="4"/>
</dbReference>
<name>A0A1S3HI35_LINAN</name>
<dbReference type="Proteomes" id="UP000085678">
    <property type="component" value="Unplaced"/>
</dbReference>
<dbReference type="PANTHER" id="PTHR15901:SF15">
    <property type="entry name" value="TESTICULAR HAPLOID EXPRESSED GENE PROTEIN-LIKE"/>
    <property type="match status" value="1"/>
</dbReference>
<accession>A0A1S3HI35</accession>
<dbReference type="PANTHER" id="PTHR15901">
    <property type="entry name" value="TESTICULAR HAPLOID EXPRESSED GENE PROTEIN"/>
    <property type="match status" value="1"/>
</dbReference>
<protein>
    <submittedName>
        <fullName evidence="3">Testicular haploid expressed gene protein-like isoform X1</fullName>
    </submittedName>
</protein>
<dbReference type="STRING" id="7574.A0A1S3HI35"/>
<evidence type="ECO:0000313" key="2">
    <source>
        <dbReference type="Proteomes" id="UP000085678"/>
    </source>
</evidence>
<sequence>MAGVAVGENRLVMPKIRTHKRQQPSTVQPRAFPFYDSERIFELAHPKESKAIWQTSFGPRVLWGTQDMLWPISADALKTQATARVIQLANPKKNFQTGIRVNRPQYEVGSCGRASVIWEVSPLAQKAEPSERLCVLAYPKKPLKEYLEKEDRRSFAYSCGRVSPIWELSEAAKQCEERPRTSNLSRPKSVHPDFQGEREIATIIPKPALTHAKCTERLEFLARPKSRKEGPFREPQWPVAKTAMSFNASNRQLELAKPKTLPEGFQPNREDPQWRISRASKKAIAGVRLNELSVPIIRATMDHVQFDPDAFLVKEAALKAVCSRRTEELAQPIQR</sequence>
<keyword evidence="1" id="KW-0677">Repeat</keyword>
<dbReference type="RefSeq" id="XP_013385141.1">
    <property type="nucleotide sequence ID" value="XM_013529687.1"/>
</dbReference>
<dbReference type="OMA" id="DRDAHWP"/>
<dbReference type="InParanoid" id="A0A1S3HI35"/>
<dbReference type="OrthoDB" id="25466at2759"/>
<dbReference type="InterPro" id="IPR006623">
    <property type="entry name" value="THEG"/>
</dbReference>